<dbReference type="InterPro" id="IPR000873">
    <property type="entry name" value="AMP-dep_synth/lig_dom"/>
</dbReference>
<dbReference type="InterPro" id="IPR045851">
    <property type="entry name" value="AMP-bd_C_sf"/>
</dbReference>
<evidence type="ECO:0000313" key="4">
    <source>
        <dbReference type="Proteomes" id="UP001626549"/>
    </source>
</evidence>
<gene>
    <name evidence="3" type="ORF">R0137_04485</name>
</gene>
<organism evidence="3 4">
    <name type="scientific">Congregibacter brevis</name>
    <dbReference type="NCBI Taxonomy" id="3081201"/>
    <lineage>
        <taxon>Bacteria</taxon>
        <taxon>Pseudomonadati</taxon>
        <taxon>Pseudomonadota</taxon>
        <taxon>Gammaproteobacteria</taxon>
        <taxon>Cellvibrionales</taxon>
        <taxon>Halieaceae</taxon>
        <taxon>Congregibacter</taxon>
    </lineage>
</organism>
<dbReference type="Gene3D" id="3.30.300.30">
    <property type="match status" value="1"/>
</dbReference>
<accession>A0ABZ0IFH5</accession>
<dbReference type="InterPro" id="IPR042099">
    <property type="entry name" value="ANL_N_sf"/>
</dbReference>
<dbReference type="PANTHER" id="PTHR43767">
    <property type="entry name" value="LONG-CHAIN-FATTY-ACID--COA LIGASE"/>
    <property type="match status" value="1"/>
</dbReference>
<dbReference type="Pfam" id="PF00501">
    <property type="entry name" value="AMP-binding"/>
    <property type="match status" value="1"/>
</dbReference>
<keyword evidence="4" id="KW-1185">Reference proteome</keyword>
<dbReference type="SUPFAM" id="SSF56801">
    <property type="entry name" value="Acetyl-CoA synthetase-like"/>
    <property type="match status" value="1"/>
</dbReference>
<protein>
    <submittedName>
        <fullName evidence="3">Long-chain-fatty-acid--CoA ligase</fullName>
        <ecNumber evidence="3">6.2.1.3</ecNumber>
    </submittedName>
</protein>
<dbReference type="Gene3D" id="3.40.50.12780">
    <property type="entry name" value="N-terminal domain of ligase-like"/>
    <property type="match status" value="1"/>
</dbReference>
<evidence type="ECO:0000259" key="1">
    <source>
        <dbReference type="Pfam" id="PF00501"/>
    </source>
</evidence>
<dbReference type="GO" id="GO:0004467">
    <property type="term" value="F:long-chain fatty acid-CoA ligase activity"/>
    <property type="evidence" value="ECO:0007669"/>
    <property type="project" value="UniProtKB-EC"/>
</dbReference>
<keyword evidence="3" id="KW-0436">Ligase</keyword>
<feature type="domain" description="AMP-binding enzyme C-terminal" evidence="2">
    <location>
        <begin position="425"/>
        <end position="499"/>
    </location>
</feature>
<proteinExistence type="predicted"/>
<evidence type="ECO:0000313" key="3">
    <source>
        <dbReference type="EMBL" id="WOJ97836.1"/>
    </source>
</evidence>
<dbReference type="PROSITE" id="PS00455">
    <property type="entry name" value="AMP_BINDING"/>
    <property type="match status" value="1"/>
</dbReference>
<dbReference type="CDD" id="cd17631">
    <property type="entry name" value="FACL_FadD13-like"/>
    <property type="match status" value="1"/>
</dbReference>
<dbReference type="NCBIfam" id="NF004837">
    <property type="entry name" value="PRK06187.1"/>
    <property type="match status" value="1"/>
</dbReference>
<dbReference type="EMBL" id="CP136865">
    <property type="protein sequence ID" value="WOJ97836.1"/>
    <property type="molecule type" value="Genomic_DNA"/>
</dbReference>
<dbReference type="Proteomes" id="UP001626549">
    <property type="component" value="Chromosome"/>
</dbReference>
<dbReference type="RefSeq" id="WP_407328889.1">
    <property type="nucleotide sequence ID" value="NZ_CP136865.1"/>
</dbReference>
<name>A0ABZ0IFH5_9GAMM</name>
<dbReference type="InterPro" id="IPR050237">
    <property type="entry name" value="ATP-dep_AMP-bd_enzyme"/>
</dbReference>
<dbReference type="EC" id="6.2.1.3" evidence="3"/>
<dbReference type="InterPro" id="IPR025110">
    <property type="entry name" value="AMP-bd_C"/>
</dbReference>
<sequence>MKSDMNIGQFLATRARMNPQREMLFDIKAERRFSFEEANARANQLCHALAGMGLEPGDRVALLAYNGHQFVESFFGPAKMGLVIMPLNWRLTADELAFILKDGGAKALIFDTDFTNLAADLHGRGAVGSDVEHWIAIGTEAPDFARHYERLLAPQPIDEPAELADGSDNLFIMYTSGTTGLPKGVVHTHETVFWAIIAVVNTGDIRGTDRYLLLLPLFHVGALTPMIGAVYRGNSLVILRDFDPLRVWQLFESERIDTSLAVPAMLNFMLLVPGHEQFDHSSVRNIICGAAPVPVATINAFIDLGIEIHQVYGLTESGGPGCLIVGEDSLSHVGSAGRAFFHTETKIIDEQGETVAPGETGEILLRGRHIMKEYWNRPDATAETLQGGWLHTGDVATMDADGFVTICDRKKDMIISGGENVYPAEIENVLMQHCEVADAAVIGLPSEKWGESPLAIIVPAQGSLEESAVMDFCQGKLARFKQPTAVRFVDSIPRNPSGKILKRLLRDQFLTEAS</sequence>
<dbReference type="Pfam" id="PF13193">
    <property type="entry name" value="AMP-binding_C"/>
    <property type="match status" value="1"/>
</dbReference>
<feature type="domain" description="AMP-dependent synthetase/ligase" evidence="1">
    <location>
        <begin position="12"/>
        <end position="375"/>
    </location>
</feature>
<reference evidence="3 4" key="1">
    <citation type="submission" date="2023-10" db="EMBL/GenBank/DDBJ databases">
        <title>Two novel species belonging to the OM43/NOR5 clade.</title>
        <authorList>
            <person name="Park M."/>
        </authorList>
    </citation>
    <scope>NUCLEOTIDE SEQUENCE [LARGE SCALE GENOMIC DNA]</scope>
    <source>
        <strain evidence="3 4">IMCC45268</strain>
    </source>
</reference>
<evidence type="ECO:0000259" key="2">
    <source>
        <dbReference type="Pfam" id="PF13193"/>
    </source>
</evidence>
<dbReference type="PANTHER" id="PTHR43767:SF1">
    <property type="entry name" value="NONRIBOSOMAL PEPTIDE SYNTHASE PES1 (EUROFUNG)-RELATED"/>
    <property type="match status" value="1"/>
</dbReference>
<dbReference type="InterPro" id="IPR020845">
    <property type="entry name" value="AMP-binding_CS"/>
</dbReference>